<evidence type="ECO:0000259" key="5">
    <source>
        <dbReference type="Pfam" id="PF25171"/>
    </source>
</evidence>
<reference evidence="6" key="1">
    <citation type="submission" date="2021-06" db="EMBL/GenBank/DDBJ databases">
        <authorList>
            <consortium name="Wellcome Sanger Institute Data Sharing"/>
        </authorList>
    </citation>
    <scope>NUCLEOTIDE SEQUENCE [LARGE SCALE GENOMIC DNA]</scope>
</reference>
<dbReference type="AlphaFoldDB" id="A0A8C4SMI3"/>
<proteinExistence type="predicted"/>
<dbReference type="GO" id="GO:0032040">
    <property type="term" value="C:small-subunit processome"/>
    <property type="evidence" value="ECO:0007669"/>
    <property type="project" value="InterPro"/>
</dbReference>
<feature type="repeat" description="WD" evidence="3">
    <location>
        <begin position="562"/>
        <end position="603"/>
    </location>
</feature>
<dbReference type="PANTHER" id="PTHR22840">
    <property type="entry name" value="WD REPEAT-CONTAINING PROTEIN 36"/>
    <property type="match status" value="1"/>
</dbReference>
<dbReference type="Ensembl" id="ENSECRT00000020310.1">
    <property type="protein sequence ID" value="ENSECRP00000019888.1"/>
    <property type="gene ID" value="ENSECRG00000013341.1"/>
</dbReference>
<dbReference type="Pfam" id="PF04192">
    <property type="entry name" value="Utp21"/>
    <property type="match status" value="1"/>
</dbReference>
<organism evidence="6 7">
    <name type="scientific">Erpetoichthys calabaricus</name>
    <name type="common">Rope fish</name>
    <name type="synonym">Calamoichthys calabaricus</name>
    <dbReference type="NCBI Taxonomy" id="27687"/>
    <lineage>
        <taxon>Eukaryota</taxon>
        <taxon>Metazoa</taxon>
        <taxon>Chordata</taxon>
        <taxon>Craniata</taxon>
        <taxon>Vertebrata</taxon>
        <taxon>Euteleostomi</taxon>
        <taxon>Actinopterygii</taxon>
        <taxon>Polypteriformes</taxon>
        <taxon>Polypteridae</taxon>
        <taxon>Erpetoichthys</taxon>
    </lineage>
</organism>
<dbReference type="PROSITE" id="PS00678">
    <property type="entry name" value="WD_REPEATS_1"/>
    <property type="match status" value="1"/>
</dbReference>
<dbReference type="PANTHER" id="PTHR22840:SF12">
    <property type="entry name" value="WD REPEAT-CONTAINING PROTEIN 36"/>
    <property type="match status" value="1"/>
</dbReference>
<reference evidence="6" key="2">
    <citation type="submission" date="2025-08" db="UniProtKB">
        <authorList>
            <consortium name="Ensembl"/>
        </authorList>
    </citation>
    <scope>IDENTIFICATION</scope>
</reference>
<dbReference type="SMART" id="SM00320">
    <property type="entry name" value="WD40"/>
    <property type="match status" value="10"/>
</dbReference>
<keyword evidence="2" id="KW-0677">Repeat</keyword>
<name>A0A8C4SMI3_ERPCA</name>
<dbReference type="FunFam" id="2.130.10.10:FF:000139">
    <property type="entry name" value="WD repeat domain 36"/>
    <property type="match status" value="1"/>
</dbReference>
<dbReference type="PROSITE" id="PS50082">
    <property type="entry name" value="WD_REPEATS_2"/>
    <property type="match status" value="3"/>
</dbReference>
<dbReference type="InterPro" id="IPR015943">
    <property type="entry name" value="WD40/YVTN_repeat-like_dom_sf"/>
</dbReference>
<dbReference type="InterPro" id="IPR001680">
    <property type="entry name" value="WD40_rpt"/>
</dbReference>
<dbReference type="SUPFAM" id="SSF50978">
    <property type="entry name" value="WD40 repeat-like"/>
    <property type="match status" value="2"/>
</dbReference>
<evidence type="ECO:0000256" key="1">
    <source>
        <dbReference type="ARBA" id="ARBA00022574"/>
    </source>
</evidence>
<protein>
    <submittedName>
        <fullName evidence="6">WD repeat domain 36</fullName>
    </submittedName>
</protein>
<dbReference type="Pfam" id="PF25168">
    <property type="entry name" value="Beta-prop_WDR36-Utp21_2nd"/>
    <property type="match status" value="1"/>
</dbReference>
<dbReference type="InterPro" id="IPR007319">
    <property type="entry name" value="WDR36/Utp21_C"/>
</dbReference>
<dbReference type="GO" id="GO:0006364">
    <property type="term" value="P:rRNA processing"/>
    <property type="evidence" value="ECO:0007669"/>
    <property type="project" value="InterPro"/>
</dbReference>
<dbReference type="GO" id="GO:0034388">
    <property type="term" value="C:Pwp2p-containing subcomplex of 90S preribosome"/>
    <property type="evidence" value="ECO:0007669"/>
    <property type="project" value="TreeGrafter"/>
</dbReference>
<dbReference type="Gene3D" id="2.130.10.10">
    <property type="entry name" value="YVTN repeat-like/Quinoprotein amine dehydrogenase"/>
    <property type="match status" value="2"/>
</dbReference>
<sequence>MTAGRKKGSALFAGYRGLGLYSNHLPHVLRYHKRHQEFYLVTVVGKCFHTYNVKKLGIVAVSNALPEDITCLAADRMLVFTAHGNTVNAFARNKEIVHTYLGHKADVHLLQPFGDHLISVDSDNVLIVWDTQSEEEYTQISFDKTLFVVSAITHPSTYLNKILVGSRQGSLQLWNIKRSKLLYTFTSWGSAVTVLQQAPAVDVIAVGLASGQIIIHNIKYDETLMKFQQDWGPITSISYRTDGHPIMAAGSPLGHIGIWDLEDKKLVVQMRDSHSTAIAGVTFIHGEPLLVTNGSDNAIRIWIFDAPGGVGRLLKSRMGHNAPSTKIKYYGQNGQNILSAGQDGTLQSFSTTHDRFNKSLGHGSFNKKKSKKKSVQYDTMKLPPITTFAAEASRESDWDGIIACHRGYLVSTTWNYQKSSMGAHKLEPERFHKDRALNVHATAVDITSCGNFVVIAVSSGHIDVYNLQSGSHRGQYGTDKAHEGPVRGVAVDGLNQITVSTGADKFVKFWKFKSKELVHTIPLNFSPSSLLLHRESGMFAVAFDDFTVIIIDTETRRIVRKYSGHSGKINDMTFSPDGRWLITSSMDCTVRTWDLPSGSLIDCFLLDSAAVSITMSPTGNFLATSHVDELGIYLWSNCTLFNLISLPPLPSDYEPSVVMLPGACPVEDTDVIEVDAEVEATEYESPEQLENELITLSLLPDSRWKNLLNLDIIKKRNKPKEPPKTATSAPFFIPTVPGLVPRFAEAPVENLEEQSRVVNLGVLAQKSGFYVQLEDGFRSNNYTPAFRILKGMGPSSIDIELRNLAPEGGGSLIVMQSFLQMIVSILESKVDFDLAIAYLALFLKLHLKLISEEPELMKEATKVMEKLEETWTDVQTMFNQSLCLLTYLKSALL</sequence>
<feature type="repeat" description="WD" evidence="3">
    <location>
        <begin position="479"/>
        <end position="520"/>
    </location>
</feature>
<reference evidence="6" key="3">
    <citation type="submission" date="2025-09" db="UniProtKB">
        <authorList>
            <consortium name="Ensembl"/>
        </authorList>
    </citation>
    <scope>IDENTIFICATION</scope>
</reference>
<keyword evidence="7" id="KW-1185">Reference proteome</keyword>
<evidence type="ECO:0000313" key="7">
    <source>
        <dbReference type="Proteomes" id="UP000694620"/>
    </source>
</evidence>
<feature type="domain" description="WDR36/Utp21 C-terminal" evidence="4">
    <location>
        <begin position="687"/>
        <end position="889"/>
    </location>
</feature>
<dbReference type="Pfam" id="PF25171">
    <property type="entry name" value="Beta-prop_WDR36-Utp21_1st"/>
    <property type="match status" value="1"/>
</dbReference>
<dbReference type="Proteomes" id="UP000694620">
    <property type="component" value="Chromosome 7"/>
</dbReference>
<dbReference type="InterPro" id="IPR059157">
    <property type="entry name" value="WDR36-Utp21_N"/>
</dbReference>
<keyword evidence="1 3" id="KW-0853">WD repeat</keyword>
<accession>A0A8C4SMI3</accession>
<evidence type="ECO:0000313" key="6">
    <source>
        <dbReference type="Ensembl" id="ENSECRP00000019888.1"/>
    </source>
</evidence>
<evidence type="ECO:0000259" key="4">
    <source>
        <dbReference type="Pfam" id="PF04192"/>
    </source>
</evidence>
<dbReference type="FunFam" id="2.130.10.10:FF:000109">
    <property type="entry name" value="WD repeat domain 36"/>
    <property type="match status" value="1"/>
</dbReference>
<evidence type="ECO:0000256" key="2">
    <source>
        <dbReference type="ARBA" id="ARBA00022737"/>
    </source>
</evidence>
<dbReference type="GeneTree" id="ENSGT00940000153662"/>
<dbReference type="PROSITE" id="PS50294">
    <property type="entry name" value="WD_REPEATS_REGION"/>
    <property type="match status" value="2"/>
</dbReference>
<feature type="repeat" description="WD" evidence="3">
    <location>
        <begin position="271"/>
        <end position="302"/>
    </location>
</feature>
<evidence type="ECO:0000256" key="3">
    <source>
        <dbReference type="PROSITE-ProRule" id="PRU00221"/>
    </source>
</evidence>
<dbReference type="InterPro" id="IPR019775">
    <property type="entry name" value="WD40_repeat_CS"/>
</dbReference>
<dbReference type="InterPro" id="IPR036322">
    <property type="entry name" value="WD40_repeat_dom_sf"/>
</dbReference>
<feature type="domain" description="WDR36/Utp21 N-terminal" evidence="5">
    <location>
        <begin position="41"/>
        <end position="305"/>
    </location>
</feature>
<gene>
    <name evidence="6" type="primary">WDR36</name>
    <name evidence="6" type="synonym">wdr36</name>
</gene>